<organism evidence="1">
    <name type="scientific">Aegilops tauschii</name>
    <name type="common">Tausch's goatgrass</name>
    <name type="synonym">Aegilops squarrosa</name>
    <dbReference type="NCBI Taxonomy" id="37682"/>
    <lineage>
        <taxon>Eukaryota</taxon>
        <taxon>Viridiplantae</taxon>
        <taxon>Streptophyta</taxon>
        <taxon>Embryophyta</taxon>
        <taxon>Tracheophyta</taxon>
        <taxon>Spermatophyta</taxon>
        <taxon>Magnoliopsida</taxon>
        <taxon>Liliopsida</taxon>
        <taxon>Poales</taxon>
        <taxon>Poaceae</taxon>
        <taxon>BOP clade</taxon>
        <taxon>Pooideae</taxon>
        <taxon>Triticodae</taxon>
        <taxon>Triticeae</taxon>
        <taxon>Triticinae</taxon>
        <taxon>Aegilops</taxon>
    </lineage>
</organism>
<reference evidence="1" key="1">
    <citation type="submission" date="2015-06" db="UniProtKB">
        <authorList>
            <consortium name="EnsemblPlants"/>
        </authorList>
    </citation>
    <scope>IDENTIFICATION</scope>
</reference>
<protein>
    <submittedName>
        <fullName evidence="1">Uncharacterized protein</fullName>
    </submittedName>
</protein>
<dbReference type="AlphaFoldDB" id="N1R2W2"/>
<sequence length="85" mass="9097">MCTEDEKNLFVGMGGIRDHPGLPAISSDYHRGFADNNVGVFTVVTTPLGTVWSVVGRRHIRAGCLVFSPLACNSGIVHHVCGFQA</sequence>
<evidence type="ECO:0000313" key="1">
    <source>
        <dbReference type="EnsemblPlants" id="EMT14295"/>
    </source>
</evidence>
<proteinExistence type="predicted"/>
<dbReference type="EnsemblPlants" id="EMT14295">
    <property type="protein sequence ID" value="EMT14295"/>
    <property type="gene ID" value="F775_02361"/>
</dbReference>
<accession>N1R2W2</accession>
<name>N1R2W2_AEGTA</name>